<protein>
    <submittedName>
        <fullName evidence="1">Uncharacterized protein</fullName>
    </submittedName>
</protein>
<dbReference type="EMBL" id="GGMS01011256">
    <property type="protein sequence ID" value="MBY80459.1"/>
    <property type="molecule type" value="Transcribed_RNA"/>
</dbReference>
<proteinExistence type="predicted"/>
<reference evidence="1" key="1">
    <citation type="submission" date="2018-04" db="EMBL/GenBank/DDBJ databases">
        <title>Transcriptome assembly of Sipha flava.</title>
        <authorList>
            <person name="Scully E.D."/>
            <person name="Geib S.M."/>
            <person name="Palmer N.A."/>
            <person name="Koch K."/>
            <person name="Bradshaw J."/>
            <person name="Heng-Moss T."/>
            <person name="Sarath G."/>
        </authorList>
    </citation>
    <scope>NUCLEOTIDE SEQUENCE</scope>
</reference>
<dbReference type="AlphaFoldDB" id="A0A2S2QRR2"/>
<sequence>MRIHASLISQERTHDERWFLFRFEFETFRHKLIDSCAHNNNAVSFGGRKNGVYIILHREKENRPILEKCRKSGNVNAPEYKNHTTIRFDCMKRLKKFFFFVSQINLLTAGILT</sequence>
<name>A0A2S2QRR2_9HEMI</name>
<organism evidence="1">
    <name type="scientific">Sipha flava</name>
    <name type="common">yellow sugarcane aphid</name>
    <dbReference type="NCBI Taxonomy" id="143950"/>
    <lineage>
        <taxon>Eukaryota</taxon>
        <taxon>Metazoa</taxon>
        <taxon>Ecdysozoa</taxon>
        <taxon>Arthropoda</taxon>
        <taxon>Hexapoda</taxon>
        <taxon>Insecta</taxon>
        <taxon>Pterygota</taxon>
        <taxon>Neoptera</taxon>
        <taxon>Paraneoptera</taxon>
        <taxon>Hemiptera</taxon>
        <taxon>Sternorrhyncha</taxon>
        <taxon>Aphidomorpha</taxon>
        <taxon>Aphidoidea</taxon>
        <taxon>Aphididae</taxon>
        <taxon>Sipha</taxon>
    </lineage>
</organism>
<evidence type="ECO:0000313" key="1">
    <source>
        <dbReference type="EMBL" id="MBY80459.1"/>
    </source>
</evidence>
<accession>A0A2S2QRR2</accession>
<gene>
    <name evidence="1" type="ORF">g.34541</name>
</gene>